<accession>W1PGK5</accession>
<reference evidence="3" key="1">
    <citation type="journal article" date="2013" name="Science">
        <title>The Amborella genome and the evolution of flowering plants.</title>
        <authorList>
            <consortium name="Amborella Genome Project"/>
        </authorList>
    </citation>
    <scope>NUCLEOTIDE SEQUENCE [LARGE SCALE GENOMIC DNA]</scope>
</reference>
<keyword evidence="3" id="KW-1185">Reference proteome</keyword>
<evidence type="ECO:0000313" key="2">
    <source>
        <dbReference type="EMBL" id="ERN06756.1"/>
    </source>
</evidence>
<organism evidence="2 3">
    <name type="scientific">Amborella trichopoda</name>
    <dbReference type="NCBI Taxonomy" id="13333"/>
    <lineage>
        <taxon>Eukaryota</taxon>
        <taxon>Viridiplantae</taxon>
        <taxon>Streptophyta</taxon>
        <taxon>Embryophyta</taxon>
        <taxon>Tracheophyta</taxon>
        <taxon>Spermatophyta</taxon>
        <taxon>Magnoliopsida</taxon>
        <taxon>Amborellales</taxon>
        <taxon>Amborellaceae</taxon>
        <taxon>Amborella</taxon>
    </lineage>
</organism>
<protein>
    <submittedName>
        <fullName evidence="2">Uncharacterized protein</fullName>
    </submittedName>
</protein>
<dbReference type="AlphaFoldDB" id="W1PGK5"/>
<evidence type="ECO:0000313" key="3">
    <source>
        <dbReference type="Proteomes" id="UP000017836"/>
    </source>
</evidence>
<dbReference type="HOGENOM" id="CLU_2323519_0_0_1"/>
<dbReference type="Proteomes" id="UP000017836">
    <property type="component" value="Unassembled WGS sequence"/>
</dbReference>
<sequence length="99" mass="10551">MIASPTSDHPPLPPRSHQPSPPLTGSNPFRCSRLLEDVEAACSAVGHVSLEEGGTHPHTKAKAQHDLWGEQVGQAELHLPTTKAKLFVSTVSARDLETG</sequence>
<name>W1PGK5_AMBTC</name>
<feature type="region of interest" description="Disordered" evidence="1">
    <location>
        <begin position="1"/>
        <end position="29"/>
    </location>
</feature>
<dbReference type="Gramene" id="ERN06756">
    <property type="protein sequence ID" value="ERN06756"/>
    <property type="gene ID" value="AMTR_s00005p00115220"/>
</dbReference>
<evidence type="ECO:0000256" key="1">
    <source>
        <dbReference type="SAM" id="MobiDB-lite"/>
    </source>
</evidence>
<proteinExistence type="predicted"/>
<dbReference type="EMBL" id="KI393866">
    <property type="protein sequence ID" value="ERN06756.1"/>
    <property type="molecule type" value="Genomic_DNA"/>
</dbReference>
<feature type="compositionally biased region" description="Pro residues" evidence="1">
    <location>
        <begin position="8"/>
        <end position="22"/>
    </location>
</feature>
<gene>
    <name evidence="2" type="ORF">AMTR_s00005p00115220</name>
</gene>